<dbReference type="InterPro" id="IPR001245">
    <property type="entry name" value="Ser-Thr/Tyr_kinase_cat_dom"/>
</dbReference>
<evidence type="ECO:0000256" key="16">
    <source>
        <dbReference type="SAM" id="Phobius"/>
    </source>
</evidence>
<feature type="region of interest" description="Disordered" evidence="15">
    <location>
        <begin position="681"/>
        <end position="722"/>
    </location>
</feature>
<dbReference type="InterPro" id="IPR011009">
    <property type="entry name" value="Kinase-like_dom_sf"/>
</dbReference>
<keyword evidence="11 16" id="KW-0472">Membrane</keyword>
<keyword evidence="6 16" id="KW-0812">Transmembrane</keyword>
<evidence type="ECO:0000256" key="8">
    <source>
        <dbReference type="ARBA" id="ARBA00022777"/>
    </source>
</evidence>
<keyword evidence="18" id="KW-0675">Receptor</keyword>
<dbReference type="GO" id="GO:0005886">
    <property type="term" value="C:plasma membrane"/>
    <property type="evidence" value="ECO:0007669"/>
    <property type="project" value="UniProtKB-SubCell"/>
</dbReference>
<accession>A0A0K9NZT4</accession>
<feature type="compositionally biased region" description="Polar residues" evidence="15">
    <location>
        <begin position="16"/>
        <end position="27"/>
    </location>
</feature>
<keyword evidence="5" id="KW-0808">Transferase</keyword>
<sequence>MEEFFNTTHPDPPNSSPENETLDDATTSPPSPVVDVPSPESAKSNPSPFVIESMPHENFKPPASPVFDPPPPSSVLSQMQHPFDSDDELETPPPNESPNERPDNSSSLNPPLPITTPSSSHLVPLPSSPLDKSPTPPLSASPKINKPSKKPPSNPSNSSNQSVTPPNLTPPSPIFLNPPLPNTNVAITTPPAPDTDVQIRNPPFSDAPDNSHNPIFSPENPLSIVNPLSTPVTPNKPSPSTPNERPSNVSPSLTPPKQSLSPSKESSNSKNSFGNGAVVLVSLVGFAVICCAIFFIFFIKRRKRAKRIPSQQKSVQSDIQSGPSIPSATGLFGSQAGNSSDSSMFGNSKSYFTYEEIADMTQGFSKQNLLGEGGFGCVYKGWLIDGRVVAVKQLKFGGGQGEREFRAEVEIISRVHHRHLVSLVGYCISEKHRSLVYEFVPNFTLEHHLHAKNCPVMDWSKRLRISIGSARGLAYLHEDCHPRIIHRDIKSANILLDDSFEAQVADFGLAKLANDTSTHVSTRVMGTFGYMAPEYASSGKLTDRSDVYSFGVVLLEIITGRKPVDTSQPLGEESLVEWARPLLNRALDTGNFEEIVDPRLENNYVSSQMFRMMEAAAACVRHSASKRPRMAQIRRALEDNGDLLDLSNGVKFGESTVFHSQKCAEDLQKFRRLAFGSDTYSSDCTEEGMSTIESGESSRVRGTSWKTQQSSGEFDGGSHWPN</sequence>
<evidence type="ECO:0000256" key="1">
    <source>
        <dbReference type="ARBA" id="ARBA00004162"/>
    </source>
</evidence>
<feature type="compositionally biased region" description="Low complexity" evidence="15">
    <location>
        <begin position="104"/>
        <end position="130"/>
    </location>
</feature>
<dbReference type="EC" id="2.7.11.1" evidence="2"/>
<dbReference type="AlphaFoldDB" id="A0A0K9NZT4"/>
<feature type="transmembrane region" description="Helical" evidence="16">
    <location>
        <begin position="277"/>
        <end position="299"/>
    </location>
</feature>
<dbReference type="InterPro" id="IPR000719">
    <property type="entry name" value="Prot_kinase_dom"/>
</dbReference>
<proteinExistence type="predicted"/>
<evidence type="ECO:0000259" key="17">
    <source>
        <dbReference type="PROSITE" id="PS50011"/>
    </source>
</evidence>
<feature type="compositionally biased region" description="Low complexity" evidence="15">
    <location>
        <begin position="155"/>
        <end position="166"/>
    </location>
</feature>
<dbReference type="STRING" id="29655.A0A0K9NZT4"/>
<evidence type="ECO:0000256" key="3">
    <source>
        <dbReference type="ARBA" id="ARBA00022475"/>
    </source>
</evidence>
<dbReference type="FunFam" id="3.30.200.20:FF:000212">
    <property type="entry name" value="Proline-rich receptor-like protein kinase PERK8"/>
    <property type="match status" value="1"/>
</dbReference>
<comment type="catalytic activity">
    <reaction evidence="13">
        <text>L-seryl-[protein] + ATP = O-phospho-L-seryl-[protein] + ADP + H(+)</text>
        <dbReference type="Rhea" id="RHEA:17989"/>
        <dbReference type="Rhea" id="RHEA-COMP:9863"/>
        <dbReference type="Rhea" id="RHEA-COMP:11604"/>
        <dbReference type="ChEBI" id="CHEBI:15378"/>
        <dbReference type="ChEBI" id="CHEBI:29999"/>
        <dbReference type="ChEBI" id="CHEBI:30616"/>
        <dbReference type="ChEBI" id="CHEBI:83421"/>
        <dbReference type="ChEBI" id="CHEBI:456216"/>
        <dbReference type="EC" id="2.7.11.1"/>
    </reaction>
</comment>
<feature type="compositionally biased region" description="Pro residues" evidence="15">
    <location>
        <begin position="62"/>
        <end position="73"/>
    </location>
</feature>
<dbReference type="PROSITE" id="PS00108">
    <property type="entry name" value="PROTEIN_KINASE_ST"/>
    <property type="match status" value="1"/>
</dbReference>
<protein>
    <recommendedName>
        <fullName evidence="2">non-specific serine/threonine protein kinase</fullName>
        <ecNumber evidence="2">2.7.11.1</ecNumber>
    </recommendedName>
</protein>
<dbReference type="PANTHER" id="PTHR47982">
    <property type="entry name" value="PROLINE-RICH RECEPTOR-LIKE PROTEIN KINASE PERK4"/>
    <property type="match status" value="1"/>
</dbReference>
<comment type="subcellular location">
    <subcellularLocation>
        <location evidence="1">Cell membrane</location>
        <topology evidence="1">Single-pass membrane protein</topology>
    </subcellularLocation>
</comment>
<dbReference type="CDD" id="cd14066">
    <property type="entry name" value="STKc_IRAK"/>
    <property type="match status" value="1"/>
</dbReference>
<evidence type="ECO:0000256" key="7">
    <source>
        <dbReference type="ARBA" id="ARBA00022741"/>
    </source>
</evidence>
<keyword evidence="19" id="KW-1185">Reference proteome</keyword>
<dbReference type="FunFam" id="1.10.510.10:FF:000173">
    <property type="entry name" value="proline-rich receptor-like protein kinase PERK8"/>
    <property type="match status" value="1"/>
</dbReference>
<evidence type="ECO:0000256" key="13">
    <source>
        <dbReference type="ARBA" id="ARBA00048679"/>
    </source>
</evidence>
<comment type="catalytic activity">
    <reaction evidence="12">
        <text>L-threonyl-[protein] + ATP = O-phospho-L-threonyl-[protein] + ADP + H(+)</text>
        <dbReference type="Rhea" id="RHEA:46608"/>
        <dbReference type="Rhea" id="RHEA-COMP:11060"/>
        <dbReference type="Rhea" id="RHEA-COMP:11605"/>
        <dbReference type="ChEBI" id="CHEBI:15378"/>
        <dbReference type="ChEBI" id="CHEBI:30013"/>
        <dbReference type="ChEBI" id="CHEBI:30616"/>
        <dbReference type="ChEBI" id="CHEBI:61977"/>
        <dbReference type="ChEBI" id="CHEBI:456216"/>
        <dbReference type="EC" id="2.7.11.1"/>
    </reaction>
</comment>
<evidence type="ECO:0000256" key="2">
    <source>
        <dbReference type="ARBA" id="ARBA00012513"/>
    </source>
</evidence>
<feature type="region of interest" description="Disordered" evidence="15">
    <location>
        <begin position="1"/>
        <end position="271"/>
    </location>
</feature>
<keyword evidence="10 16" id="KW-1133">Transmembrane helix</keyword>
<evidence type="ECO:0000256" key="6">
    <source>
        <dbReference type="ARBA" id="ARBA00022692"/>
    </source>
</evidence>
<name>A0A0K9NZT4_ZOSMR</name>
<evidence type="ECO:0000313" key="18">
    <source>
        <dbReference type="EMBL" id="KMZ61470.1"/>
    </source>
</evidence>
<dbReference type="Gene3D" id="3.30.200.20">
    <property type="entry name" value="Phosphorylase Kinase, domain 1"/>
    <property type="match status" value="1"/>
</dbReference>
<dbReference type="InterPro" id="IPR047117">
    <property type="entry name" value="PERK1-13-like"/>
</dbReference>
<reference evidence="19" key="1">
    <citation type="journal article" date="2016" name="Nature">
        <title>The genome of the seagrass Zostera marina reveals angiosperm adaptation to the sea.</title>
        <authorList>
            <person name="Olsen J.L."/>
            <person name="Rouze P."/>
            <person name="Verhelst B."/>
            <person name="Lin Y.-C."/>
            <person name="Bayer T."/>
            <person name="Collen J."/>
            <person name="Dattolo E."/>
            <person name="De Paoli E."/>
            <person name="Dittami S."/>
            <person name="Maumus F."/>
            <person name="Michel G."/>
            <person name="Kersting A."/>
            <person name="Lauritano C."/>
            <person name="Lohaus R."/>
            <person name="Toepel M."/>
            <person name="Tonon T."/>
            <person name="Vanneste K."/>
            <person name="Amirebrahimi M."/>
            <person name="Brakel J."/>
            <person name="Bostroem C."/>
            <person name="Chovatia M."/>
            <person name="Grimwood J."/>
            <person name="Jenkins J.W."/>
            <person name="Jueterbock A."/>
            <person name="Mraz A."/>
            <person name="Stam W.T."/>
            <person name="Tice H."/>
            <person name="Bornberg-Bauer E."/>
            <person name="Green P.J."/>
            <person name="Pearson G.A."/>
            <person name="Procaccini G."/>
            <person name="Duarte C.M."/>
            <person name="Schmutz J."/>
            <person name="Reusch T.B.H."/>
            <person name="Van de Peer Y."/>
        </authorList>
    </citation>
    <scope>NUCLEOTIDE SEQUENCE [LARGE SCALE GENOMIC DNA]</scope>
    <source>
        <strain evidence="19">cv. Finnish</strain>
    </source>
</reference>
<dbReference type="OrthoDB" id="4062651at2759"/>
<feature type="compositionally biased region" description="Polar residues" evidence="15">
    <location>
        <begin position="241"/>
        <end position="252"/>
    </location>
</feature>
<dbReference type="Proteomes" id="UP000036987">
    <property type="component" value="Unassembled WGS sequence"/>
</dbReference>
<evidence type="ECO:0000313" key="19">
    <source>
        <dbReference type="Proteomes" id="UP000036987"/>
    </source>
</evidence>
<evidence type="ECO:0000256" key="15">
    <source>
        <dbReference type="SAM" id="MobiDB-lite"/>
    </source>
</evidence>
<organism evidence="18 19">
    <name type="scientific">Zostera marina</name>
    <name type="common">Eelgrass</name>
    <dbReference type="NCBI Taxonomy" id="29655"/>
    <lineage>
        <taxon>Eukaryota</taxon>
        <taxon>Viridiplantae</taxon>
        <taxon>Streptophyta</taxon>
        <taxon>Embryophyta</taxon>
        <taxon>Tracheophyta</taxon>
        <taxon>Spermatophyta</taxon>
        <taxon>Magnoliopsida</taxon>
        <taxon>Liliopsida</taxon>
        <taxon>Zosteraceae</taxon>
        <taxon>Zostera</taxon>
    </lineage>
</organism>
<dbReference type="InterPro" id="IPR008271">
    <property type="entry name" value="Ser/Thr_kinase_AS"/>
</dbReference>
<feature type="compositionally biased region" description="Polar residues" evidence="15">
    <location>
        <begin position="691"/>
        <end position="712"/>
    </location>
</feature>
<feature type="compositionally biased region" description="Pro residues" evidence="15">
    <location>
        <begin position="167"/>
        <end position="181"/>
    </location>
</feature>
<dbReference type="PROSITE" id="PS00107">
    <property type="entry name" value="PROTEIN_KINASE_ATP"/>
    <property type="match status" value="1"/>
</dbReference>
<keyword evidence="3" id="KW-1003">Cell membrane</keyword>
<dbReference type="SUPFAM" id="SSF56112">
    <property type="entry name" value="Protein kinase-like (PK-like)"/>
    <property type="match status" value="1"/>
</dbReference>
<keyword evidence="4" id="KW-0723">Serine/threonine-protein kinase</keyword>
<feature type="compositionally biased region" description="Low complexity" evidence="15">
    <location>
        <begin position="255"/>
        <end position="271"/>
    </location>
</feature>
<keyword evidence="8 18" id="KW-0418">Kinase</keyword>
<keyword evidence="9 14" id="KW-0067">ATP-binding</keyword>
<evidence type="ECO:0000256" key="14">
    <source>
        <dbReference type="PROSITE-ProRule" id="PRU10141"/>
    </source>
</evidence>
<evidence type="ECO:0000256" key="4">
    <source>
        <dbReference type="ARBA" id="ARBA00022527"/>
    </source>
</evidence>
<evidence type="ECO:0000256" key="11">
    <source>
        <dbReference type="ARBA" id="ARBA00023136"/>
    </source>
</evidence>
<evidence type="ECO:0000256" key="10">
    <source>
        <dbReference type="ARBA" id="ARBA00022989"/>
    </source>
</evidence>
<dbReference type="SMART" id="SM00220">
    <property type="entry name" value="S_TKc"/>
    <property type="match status" value="1"/>
</dbReference>
<dbReference type="GO" id="GO:0005524">
    <property type="term" value="F:ATP binding"/>
    <property type="evidence" value="ECO:0007669"/>
    <property type="project" value="UniProtKB-UniRule"/>
</dbReference>
<dbReference type="OMA" id="FCKRYVI"/>
<dbReference type="PANTHER" id="PTHR47982:SF44">
    <property type="entry name" value="PROLINE-RICH RECEPTOR-LIKE PROTEIN KINASE PERK13-RELATED"/>
    <property type="match status" value="1"/>
</dbReference>
<dbReference type="GO" id="GO:0004674">
    <property type="term" value="F:protein serine/threonine kinase activity"/>
    <property type="evidence" value="ECO:0007669"/>
    <property type="project" value="UniProtKB-KW"/>
</dbReference>
<keyword evidence="7 14" id="KW-0547">Nucleotide-binding</keyword>
<dbReference type="Pfam" id="PF07714">
    <property type="entry name" value="PK_Tyr_Ser-Thr"/>
    <property type="match status" value="1"/>
</dbReference>
<dbReference type="Gene3D" id="1.10.510.10">
    <property type="entry name" value="Transferase(Phosphotransferase) domain 1"/>
    <property type="match status" value="1"/>
</dbReference>
<feature type="domain" description="Protein kinase" evidence="17">
    <location>
        <begin position="364"/>
        <end position="644"/>
    </location>
</feature>
<dbReference type="InterPro" id="IPR017441">
    <property type="entry name" value="Protein_kinase_ATP_BS"/>
</dbReference>
<gene>
    <name evidence="18" type="ORF">ZOSMA_52G01210</name>
</gene>
<evidence type="ECO:0000256" key="5">
    <source>
        <dbReference type="ARBA" id="ARBA00022679"/>
    </source>
</evidence>
<evidence type="ECO:0000256" key="9">
    <source>
        <dbReference type="ARBA" id="ARBA00022840"/>
    </source>
</evidence>
<dbReference type="PROSITE" id="PS50011">
    <property type="entry name" value="PROTEIN_KINASE_DOM"/>
    <property type="match status" value="1"/>
</dbReference>
<evidence type="ECO:0000256" key="12">
    <source>
        <dbReference type="ARBA" id="ARBA00047899"/>
    </source>
</evidence>
<feature type="binding site" evidence="14">
    <location>
        <position position="392"/>
    </location>
    <ligand>
        <name>ATP</name>
        <dbReference type="ChEBI" id="CHEBI:30616"/>
    </ligand>
</feature>
<dbReference type="EMBL" id="LFYR01001488">
    <property type="protein sequence ID" value="KMZ61470.1"/>
    <property type="molecule type" value="Genomic_DNA"/>
</dbReference>
<comment type="caution">
    <text evidence="18">The sequence shown here is derived from an EMBL/GenBank/DDBJ whole genome shotgun (WGS) entry which is preliminary data.</text>
</comment>